<sequence length="342" mass="37156">MYTTIISLFFLAFFSFTFLVYPVAAVQLSPRELASQYSLTTSTTFPFPTATQSSDETDTFIASEWSLSRGRFQDDSDNVAFVGDPFTANSSGPVLEVTYPEGSFSHGTGGTQFYNLWNASNGGVFQSLMLSYDIAFDKDFDWVKGGKLPGVRGGPNATGCSGGNQPTGSDCFSVRLMWRQEGAAEVYAYIPTPNNLCSERSITCNDDFGTSISRGAFSFVTGEWNQVTLLVQLNDPASVANGNLKLYYNDVEVISQTDLQFRSSSSVDAGGMYFSTFFGGSDDSWATPNTTHTYFRNITMWGGSNPSNLTGLEVTSAASSSWISQLWTTLVPVFLTVGSLCM</sequence>
<gene>
    <name evidence="3" type="ORF">EV420DRAFT_1530308</name>
</gene>
<feature type="domain" description="Polysaccharide lyase 14" evidence="2">
    <location>
        <begin position="88"/>
        <end position="298"/>
    </location>
</feature>
<dbReference type="EMBL" id="JAUEPS010000011">
    <property type="protein sequence ID" value="KAK0461104.1"/>
    <property type="molecule type" value="Genomic_DNA"/>
</dbReference>
<name>A0AA39N8R8_ARMTA</name>
<dbReference type="Proteomes" id="UP001175211">
    <property type="component" value="Unassembled WGS sequence"/>
</dbReference>
<dbReference type="GeneID" id="85356140"/>
<dbReference type="GO" id="GO:0016829">
    <property type="term" value="F:lyase activity"/>
    <property type="evidence" value="ECO:0007669"/>
    <property type="project" value="UniProtKB-KW"/>
</dbReference>
<dbReference type="Gene3D" id="2.60.120.200">
    <property type="match status" value="1"/>
</dbReference>
<keyword evidence="4" id="KW-1185">Reference proteome</keyword>
<dbReference type="AlphaFoldDB" id="A0AA39N8R8"/>
<dbReference type="PANTHER" id="PTHR40124:SF1">
    <property type="entry name" value="DISAGGREGATASE RELATED REPEAT PROTEIN"/>
    <property type="match status" value="1"/>
</dbReference>
<dbReference type="InterPro" id="IPR048958">
    <property type="entry name" value="Polysacc_lyase_14"/>
</dbReference>
<proteinExistence type="predicted"/>
<comment type="caution">
    <text evidence="3">The sequence shown here is derived from an EMBL/GenBank/DDBJ whole genome shotgun (WGS) entry which is preliminary data.</text>
</comment>
<dbReference type="PANTHER" id="PTHR40124">
    <property type="match status" value="1"/>
</dbReference>
<feature type="signal peptide" evidence="1">
    <location>
        <begin position="1"/>
        <end position="25"/>
    </location>
</feature>
<protein>
    <submittedName>
        <fullName evidence="3">Polysaccharide lyase family 14 protein</fullName>
    </submittedName>
</protein>
<reference evidence="3" key="1">
    <citation type="submission" date="2023-06" db="EMBL/GenBank/DDBJ databases">
        <authorList>
            <consortium name="Lawrence Berkeley National Laboratory"/>
            <person name="Ahrendt S."/>
            <person name="Sahu N."/>
            <person name="Indic B."/>
            <person name="Wong-Bajracharya J."/>
            <person name="Merenyi Z."/>
            <person name="Ke H.-M."/>
            <person name="Monk M."/>
            <person name="Kocsube S."/>
            <person name="Drula E."/>
            <person name="Lipzen A."/>
            <person name="Balint B."/>
            <person name="Henrissat B."/>
            <person name="Andreopoulos B."/>
            <person name="Martin F.M."/>
            <person name="Harder C.B."/>
            <person name="Rigling D."/>
            <person name="Ford K.L."/>
            <person name="Foster G.D."/>
            <person name="Pangilinan J."/>
            <person name="Papanicolaou A."/>
            <person name="Barry K."/>
            <person name="LaButti K."/>
            <person name="Viragh M."/>
            <person name="Koriabine M."/>
            <person name="Yan M."/>
            <person name="Riley R."/>
            <person name="Champramary S."/>
            <person name="Plett K.L."/>
            <person name="Tsai I.J."/>
            <person name="Slot J."/>
            <person name="Sipos G."/>
            <person name="Plett J."/>
            <person name="Nagy L.G."/>
            <person name="Grigoriev I.V."/>
        </authorList>
    </citation>
    <scope>NUCLEOTIDE SEQUENCE</scope>
    <source>
        <strain evidence="3">CCBAS 213</strain>
    </source>
</reference>
<keyword evidence="3" id="KW-0456">Lyase</keyword>
<evidence type="ECO:0000313" key="4">
    <source>
        <dbReference type="Proteomes" id="UP001175211"/>
    </source>
</evidence>
<keyword evidence="1" id="KW-0732">Signal</keyword>
<organism evidence="3 4">
    <name type="scientific">Armillaria tabescens</name>
    <name type="common">Ringless honey mushroom</name>
    <name type="synonym">Agaricus tabescens</name>
    <dbReference type="NCBI Taxonomy" id="1929756"/>
    <lineage>
        <taxon>Eukaryota</taxon>
        <taxon>Fungi</taxon>
        <taxon>Dikarya</taxon>
        <taxon>Basidiomycota</taxon>
        <taxon>Agaricomycotina</taxon>
        <taxon>Agaricomycetes</taxon>
        <taxon>Agaricomycetidae</taxon>
        <taxon>Agaricales</taxon>
        <taxon>Marasmiineae</taxon>
        <taxon>Physalacriaceae</taxon>
        <taxon>Desarmillaria</taxon>
    </lineage>
</organism>
<evidence type="ECO:0000259" key="2">
    <source>
        <dbReference type="Pfam" id="PF21294"/>
    </source>
</evidence>
<dbReference type="RefSeq" id="XP_060333001.1">
    <property type="nucleotide sequence ID" value="XM_060472592.1"/>
</dbReference>
<dbReference type="Pfam" id="PF21294">
    <property type="entry name" value="Polysacc_lyase_14"/>
    <property type="match status" value="1"/>
</dbReference>
<feature type="chain" id="PRO_5041357258" evidence="1">
    <location>
        <begin position="26"/>
        <end position="342"/>
    </location>
</feature>
<evidence type="ECO:0000256" key="1">
    <source>
        <dbReference type="SAM" id="SignalP"/>
    </source>
</evidence>
<evidence type="ECO:0000313" key="3">
    <source>
        <dbReference type="EMBL" id="KAK0461104.1"/>
    </source>
</evidence>
<accession>A0AA39N8R8</accession>